<organism evidence="2 3">
    <name type="scientific">Trachymyrmex cornetzi</name>
    <dbReference type="NCBI Taxonomy" id="471704"/>
    <lineage>
        <taxon>Eukaryota</taxon>
        <taxon>Metazoa</taxon>
        <taxon>Ecdysozoa</taxon>
        <taxon>Arthropoda</taxon>
        <taxon>Hexapoda</taxon>
        <taxon>Insecta</taxon>
        <taxon>Pterygota</taxon>
        <taxon>Neoptera</taxon>
        <taxon>Endopterygota</taxon>
        <taxon>Hymenoptera</taxon>
        <taxon>Apocrita</taxon>
        <taxon>Aculeata</taxon>
        <taxon>Formicoidea</taxon>
        <taxon>Formicidae</taxon>
        <taxon>Myrmicinae</taxon>
        <taxon>Trachymyrmex</taxon>
    </lineage>
</organism>
<gene>
    <name evidence="2" type="ORF">ALC57_10488</name>
</gene>
<dbReference type="EMBL" id="KQ980204">
    <property type="protein sequence ID" value="KYN17268.1"/>
    <property type="molecule type" value="Genomic_DNA"/>
</dbReference>
<feature type="region of interest" description="Disordered" evidence="1">
    <location>
        <begin position="306"/>
        <end position="331"/>
    </location>
</feature>
<feature type="compositionally biased region" description="Basic residues" evidence="1">
    <location>
        <begin position="247"/>
        <end position="258"/>
    </location>
</feature>
<sequence>MHTLKSFSIHSAFWEQFANAVPSLKLTDFQVKRVVSTLYPGYILKISLVCLKDIRTSSGGLCCYESAYHSNRQYRKYLLFKQHSNCTNCKFTNLLKAPQTQREEEEVEEEEEEEGTSEHNLKDDEQSYTQVRPNVRDKESRLFREGDGERARDTRRRDRERGEREIEGEGVGDREMGKELTGKIERRRESEGGAWWTGQRRGGPGGSRVRFLRLLGRSSLDRRPPGAAGAVAGLGLRERAAQSNLNRRARPTRGHRRSLSLPPVSRDTRDTRGASCVYAACDTRYPITRRRDNLTARKPRRATIFAREETISRARARKKEREIKRKKREKG</sequence>
<keyword evidence="3" id="KW-1185">Reference proteome</keyword>
<accession>A0A195DWK1</accession>
<proteinExistence type="predicted"/>
<feature type="compositionally biased region" description="Acidic residues" evidence="1">
    <location>
        <begin position="103"/>
        <end position="115"/>
    </location>
</feature>
<feature type="region of interest" description="Disordered" evidence="1">
    <location>
        <begin position="97"/>
        <end position="174"/>
    </location>
</feature>
<feature type="compositionally biased region" description="Basic and acidic residues" evidence="1">
    <location>
        <begin position="116"/>
        <end position="125"/>
    </location>
</feature>
<evidence type="ECO:0000313" key="2">
    <source>
        <dbReference type="EMBL" id="KYN17268.1"/>
    </source>
</evidence>
<evidence type="ECO:0000256" key="1">
    <source>
        <dbReference type="SAM" id="MobiDB-lite"/>
    </source>
</evidence>
<protein>
    <submittedName>
        <fullName evidence="2">Uncharacterized protein</fullName>
    </submittedName>
</protein>
<reference evidence="2 3" key="1">
    <citation type="submission" date="2015-09" db="EMBL/GenBank/DDBJ databases">
        <title>Trachymyrmex cornetzi WGS genome.</title>
        <authorList>
            <person name="Nygaard S."/>
            <person name="Hu H."/>
            <person name="Boomsma J."/>
            <person name="Zhang G."/>
        </authorList>
    </citation>
    <scope>NUCLEOTIDE SEQUENCE [LARGE SCALE GENOMIC DNA]</scope>
    <source>
        <strain evidence="2">Tcor2-1</strain>
        <tissue evidence="2">Whole body</tissue>
    </source>
</reference>
<dbReference type="AlphaFoldDB" id="A0A195DWK1"/>
<evidence type="ECO:0000313" key="3">
    <source>
        <dbReference type="Proteomes" id="UP000078492"/>
    </source>
</evidence>
<feature type="compositionally biased region" description="Basic and acidic residues" evidence="1">
    <location>
        <begin position="134"/>
        <end position="174"/>
    </location>
</feature>
<dbReference type="Proteomes" id="UP000078492">
    <property type="component" value="Unassembled WGS sequence"/>
</dbReference>
<feature type="compositionally biased region" description="Basic residues" evidence="1">
    <location>
        <begin position="314"/>
        <end position="331"/>
    </location>
</feature>
<name>A0A195DWK1_9HYME</name>
<feature type="region of interest" description="Disordered" evidence="1">
    <location>
        <begin position="244"/>
        <end position="271"/>
    </location>
</feature>